<keyword evidence="7 8" id="KW-0472">Membrane</keyword>
<dbReference type="InterPro" id="IPR051084">
    <property type="entry name" value="H+-coupled_symporters"/>
</dbReference>
<dbReference type="InterPro" id="IPR005828">
    <property type="entry name" value="MFS_sugar_transport-like"/>
</dbReference>
<gene>
    <name evidence="10" type="primary">proP</name>
    <name evidence="10" type="ORF">lam_525</name>
</gene>
<feature type="transmembrane region" description="Helical" evidence="8">
    <location>
        <begin position="143"/>
        <end position="167"/>
    </location>
</feature>
<keyword evidence="11" id="KW-1185">Reference proteome</keyword>
<evidence type="ECO:0000313" key="10">
    <source>
        <dbReference type="EMBL" id="AHA27878.1"/>
    </source>
</evidence>
<evidence type="ECO:0000313" key="11">
    <source>
        <dbReference type="Proteomes" id="UP000017862"/>
    </source>
</evidence>
<dbReference type="RefSeq" id="WP_007557273.1">
    <property type="nucleotide sequence ID" value="NC_022793.1"/>
</dbReference>
<dbReference type="KEGG" id="lar:lam_525"/>
<dbReference type="Proteomes" id="UP000017862">
    <property type="component" value="Chromosome"/>
</dbReference>
<feature type="transmembrane region" description="Helical" evidence="8">
    <location>
        <begin position="271"/>
        <end position="290"/>
    </location>
</feature>
<dbReference type="PANTHER" id="PTHR43528">
    <property type="entry name" value="ALPHA-KETOGLUTARATE PERMEASE"/>
    <property type="match status" value="1"/>
</dbReference>
<evidence type="ECO:0000256" key="7">
    <source>
        <dbReference type="ARBA" id="ARBA00023136"/>
    </source>
</evidence>
<dbReference type="Gene3D" id="1.20.1250.20">
    <property type="entry name" value="MFS general substrate transporter like domains"/>
    <property type="match status" value="2"/>
</dbReference>
<name>U6B5E1_9HYPH</name>
<dbReference type="AlphaFoldDB" id="U6B5E1"/>
<dbReference type="GO" id="GO:0015293">
    <property type="term" value="F:symporter activity"/>
    <property type="evidence" value="ECO:0007669"/>
    <property type="project" value="UniProtKB-KW"/>
</dbReference>
<feature type="domain" description="Major facilitator superfamily (MFS) profile" evidence="9">
    <location>
        <begin position="7"/>
        <end position="416"/>
    </location>
</feature>
<evidence type="ECO:0000256" key="1">
    <source>
        <dbReference type="ARBA" id="ARBA00004651"/>
    </source>
</evidence>
<keyword evidence="5" id="KW-0769">Symport</keyword>
<protein>
    <submittedName>
        <fullName evidence="10">L-Proline/Glycine betaine transporter ProP</fullName>
    </submittedName>
</protein>
<dbReference type="InterPro" id="IPR036259">
    <property type="entry name" value="MFS_trans_sf"/>
</dbReference>
<feature type="transmembrane region" description="Helical" evidence="8">
    <location>
        <begin position="80"/>
        <end position="97"/>
    </location>
</feature>
<feature type="transmembrane region" description="Helical" evidence="8">
    <location>
        <begin position="51"/>
        <end position="71"/>
    </location>
</feature>
<evidence type="ECO:0000259" key="9">
    <source>
        <dbReference type="PROSITE" id="PS50850"/>
    </source>
</evidence>
<evidence type="ECO:0000256" key="5">
    <source>
        <dbReference type="ARBA" id="ARBA00022847"/>
    </source>
</evidence>
<dbReference type="InterPro" id="IPR020846">
    <property type="entry name" value="MFS_dom"/>
</dbReference>
<keyword evidence="3" id="KW-1003">Cell membrane</keyword>
<evidence type="ECO:0000256" key="8">
    <source>
        <dbReference type="SAM" id="Phobius"/>
    </source>
</evidence>
<keyword evidence="4 8" id="KW-0812">Transmembrane</keyword>
<dbReference type="PATRIC" id="fig|1261131.3.peg.499"/>
<dbReference type="HOGENOM" id="CLU_001265_39_0_5"/>
<feature type="transmembrane region" description="Helical" evidence="8">
    <location>
        <begin position="359"/>
        <end position="384"/>
    </location>
</feature>
<dbReference type="EMBL" id="CP006604">
    <property type="protein sequence ID" value="AHA27878.1"/>
    <property type="molecule type" value="Genomic_DNA"/>
</dbReference>
<dbReference type="Pfam" id="PF00083">
    <property type="entry name" value="Sugar_tr"/>
    <property type="match status" value="1"/>
</dbReference>
<accession>U6B5E1</accession>
<comment type="subcellular location">
    <subcellularLocation>
        <location evidence="1">Cell membrane</location>
        <topology evidence="1">Multi-pass membrane protein</topology>
    </subcellularLocation>
</comment>
<reference evidence="10 11" key="1">
    <citation type="journal article" date="2014" name="Mol. Plant Microbe Interact.">
        <title>The complete genome sequence of Candidatus Liberibacter americanus, associated with citrus Huanglongbing.</title>
        <authorList>
            <person name="Wulff N.A."/>
            <person name="Zhang S."/>
            <person name="Setubal J.C."/>
            <person name="Almeida N.F."/>
            <person name="Martins E.C."/>
            <person name="Harakava R."/>
            <person name="Kumar D."/>
            <person name="Rangel L.T."/>
            <person name="Foissac X."/>
            <person name="Bove J."/>
            <person name="Gabriel D.W."/>
        </authorList>
    </citation>
    <scope>NUCLEOTIDE SEQUENCE [LARGE SCALE GENOMIC DNA]</scope>
    <source>
        <strain evidence="10 11">Sao Paulo</strain>
    </source>
</reference>
<feature type="transmembrane region" description="Helical" evidence="8">
    <location>
        <begin position="324"/>
        <end position="347"/>
    </location>
</feature>
<sequence>MNNTQKALLSGIICNIVIWYEVTLFGSLTYITKSVFFYSESYYADTIKFLLVFAIGFFFRPVGAFIFGYIADRFGRRKSLLISISIATLVSTSIAFIPGVKEIGILSSLLMLFCRIMQGISAGGETGVNSAFLIENSVDKKDLGFLGSMKPFSGSIGSISCFIMIYLCQKLTGDNYEIWGWRILLSFCFIIGLIGFLMRYSIDDSLAYKVQSKNNNLSLAPFSELISDYKSVFFLATGLGIAQNAIVYSLVMFYNTSVISVFISGFDMKSIIRIVVDVVFGISAIMFAILSDKIGRNRIIIPVLILFSSASGLIFYLMSFNSLYVVSIAFLLTSIPLGASFGVYNSIVCELLPTRVRCIGFSLAHNISAGIFGGISPSVCIYLIEKTGTKIASGVYLSICALVSLICMLKINSKDKKIDW</sequence>
<feature type="transmembrane region" description="Helical" evidence="8">
    <location>
        <begin position="390"/>
        <end position="409"/>
    </location>
</feature>
<proteinExistence type="predicted"/>
<evidence type="ECO:0000256" key="4">
    <source>
        <dbReference type="ARBA" id="ARBA00022692"/>
    </source>
</evidence>
<dbReference type="eggNOG" id="COG0477">
    <property type="taxonomic scope" value="Bacteria"/>
</dbReference>
<keyword evidence="6 8" id="KW-1133">Transmembrane helix</keyword>
<feature type="transmembrane region" description="Helical" evidence="8">
    <location>
        <begin position="299"/>
        <end position="318"/>
    </location>
</feature>
<evidence type="ECO:0000256" key="3">
    <source>
        <dbReference type="ARBA" id="ARBA00022475"/>
    </source>
</evidence>
<dbReference type="STRING" id="1261131.lam_525"/>
<evidence type="ECO:0000256" key="6">
    <source>
        <dbReference type="ARBA" id="ARBA00022989"/>
    </source>
</evidence>
<keyword evidence="2" id="KW-0813">Transport</keyword>
<dbReference type="SUPFAM" id="SSF103473">
    <property type="entry name" value="MFS general substrate transporter"/>
    <property type="match status" value="1"/>
</dbReference>
<dbReference type="PANTHER" id="PTHR43528:SF1">
    <property type="entry name" value="ALPHA-KETOGLUTARATE PERMEASE"/>
    <property type="match status" value="1"/>
</dbReference>
<feature type="transmembrane region" description="Helical" evidence="8">
    <location>
        <begin position="7"/>
        <end position="31"/>
    </location>
</feature>
<evidence type="ECO:0000256" key="2">
    <source>
        <dbReference type="ARBA" id="ARBA00022448"/>
    </source>
</evidence>
<organism evidence="10 11">
    <name type="scientific">Candidatus Liberibacter americanus str. Sao Paulo</name>
    <dbReference type="NCBI Taxonomy" id="1261131"/>
    <lineage>
        <taxon>Bacteria</taxon>
        <taxon>Pseudomonadati</taxon>
        <taxon>Pseudomonadota</taxon>
        <taxon>Alphaproteobacteria</taxon>
        <taxon>Hyphomicrobiales</taxon>
        <taxon>Rhizobiaceae</taxon>
        <taxon>Liberibacter</taxon>
    </lineage>
</organism>
<dbReference type="PROSITE" id="PS50850">
    <property type="entry name" value="MFS"/>
    <property type="match status" value="1"/>
</dbReference>
<dbReference type="GO" id="GO:0005886">
    <property type="term" value="C:plasma membrane"/>
    <property type="evidence" value="ECO:0007669"/>
    <property type="project" value="UniProtKB-SubCell"/>
</dbReference>
<feature type="transmembrane region" description="Helical" evidence="8">
    <location>
        <begin position="179"/>
        <end position="198"/>
    </location>
</feature>